<dbReference type="AlphaFoldDB" id="A0A081CKJ9"/>
<evidence type="ECO:0000313" key="2">
    <source>
        <dbReference type="Proteomes" id="UP000053758"/>
    </source>
</evidence>
<dbReference type="EMBL" id="DF830084">
    <property type="protein sequence ID" value="GAK67195.1"/>
    <property type="molecule type" value="Genomic_DNA"/>
</dbReference>
<keyword evidence="2" id="KW-1185">Reference proteome</keyword>
<protein>
    <submittedName>
        <fullName evidence="1">Uncharacterized protein</fullName>
    </submittedName>
</protein>
<dbReference type="Proteomes" id="UP000053758">
    <property type="component" value="Unassembled WGS sequence"/>
</dbReference>
<evidence type="ECO:0000313" key="1">
    <source>
        <dbReference type="EMBL" id="GAK67195.1"/>
    </source>
</evidence>
<accession>A0A081CKJ9</accession>
<dbReference type="GeneID" id="26306315"/>
<gene>
    <name evidence="1" type="ORF">PAN0_017d5421</name>
</gene>
<sequence length="193" mass="20912">MARTNPGRQARNRARKAVAAAATAARAEMQRLDSDNSIVNPLFQGHNDDASDAFGASDNDEDDHDEQPESMAGVAPSGSAAARRSRGGSCQRRTTRGRHGTAQAGAAQGRSLSLAPSAGSRLVRQLLSIKMQFGLMLCPVCTIKCYKQRSSWITRVKTHEHWSWAQAERQAGQSHHTIRPWSVGPNAGRNVNK</sequence>
<dbReference type="RefSeq" id="XP_014654482.1">
    <property type="nucleotide sequence ID" value="XM_014798996.1"/>
</dbReference>
<organism evidence="1 2">
    <name type="scientific">Pseudozyma antarctica</name>
    <name type="common">Yeast</name>
    <name type="synonym">Candida antarctica</name>
    <dbReference type="NCBI Taxonomy" id="84753"/>
    <lineage>
        <taxon>Eukaryota</taxon>
        <taxon>Fungi</taxon>
        <taxon>Dikarya</taxon>
        <taxon>Basidiomycota</taxon>
        <taxon>Ustilaginomycotina</taxon>
        <taxon>Ustilaginomycetes</taxon>
        <taxon>Ustilaginales</taxon>
        <taxon>Ustilaginaceae</taxon>
        <taxon>Moesziomyces</taxon>
    </lineage>
</organism>
<name>A0A081CKJ9_PSEA2</name>
<proteinExistence type="predicted"/>
<reference evidence="2" key="1">
    <citation type="journal article" date="2014" name="Genome Announc.">
        <title>Draft Genome Sequence of the Yeast Pseudozyma antarctica Type Strain JCM10317, a Producer of the Glycolipid Biosurfactants, Mannosylerythritol Lipids.</title>
        <authorList>
            <person name="Saika A."/>
            <person name="Koike H."/>
            <person name="Hori T."/>
            <person name="Fukuoka T."/>
            <person name="Sato S."/>
            <person name="Habe H."/>
            <person name="Kitamoto D."/>
            <person name="Morita T."/>
        </authorList>
    </citation>
    <scope>NUCLEOTIDE SEQUENCE [LARGE SCALE GENOMIC DNA]</scope>
    <source>
        <strain evidence="2">JCM 10317</strain>
    </source>
</reference>
<dbReference type="HOGENOM" id="CLU_1408562_0_0_1"/>